<dbReference type="RefSeq" id="WP_091040248.1">
    <property type="nucleotide sequence ID" value="NZ_FNAD01000021.1"/>
</dbReference>
<keyword evidence="2" id="KW-1133">Transmembrane helix</keyword>
<feature type="transmembrane region" description="Helical" evidence="2">
    <location>
        <begin position="43"/>
        <end position="65"/>
    </location>
</feature>
<evidence type="ECO:0000313" key="3">
    <source>
        <dbReference type="EMBL" id="SDE42834.1"/>
    </source>
</evidence>
<evidence type="ECO:0000313" key="4">
    <source>
        <dbReference type="Proteomes" id="UP000198949"/>
    </source>
</evidence>
<reference evidence="4" key="1">
    <citation type="submission" date="2016-10" db="EMBL/GenBank/DDBJ databases">
        <authorList>
            <person name="Varghese N."/>
            <person name="Submissions S."/>
        </authorList>
    </citation>
    <scope>NUCLEOTIDE SEQUENCE [LARGE SCALE GENOMIC DNA]</scope>
    <source>
        <strain evidence="4">CGMCC 4.3516</strain>
    </source>
</reference>
<name>A0A1G7CTT4_9ACTN</name>
<dbReference type="AlphaFoldDB" id="A0A1G7CTT4"/>
<feature type="region of interest" description="Disordered" evidence="1">
    <location>
        <begin position="70"/>
        <end position="97"/>
    </location>
</feature>
<keyword evidence="2" id="KW-0812">Transmembrane</keyword>
<accession>A0A1G7CTT4</accession>
<feature type="compositionally biased region" description="Acidic residues" evidence="1">
    <location>
        <begin position="86"/>
        <end position="96"/>
    </location>
</feature>
<dbReference type="STRING" id="58114.SAMN05216270_12133"/>
<keyword evidence="2" id="KW-0472">Membrane</keyword>
<evidence type="ECO:0000256" key="2">
    <source>
        <dbReference type="SAM" id="Phobius"/>
    </source>
</evidence>
<dbReference type="EMBL" id="FNAD01000021">
    <property type="protein sequence ID" value="SDE42834.1"/>
    <property type="molecule type" value="Genomic_DNA"/>
</dbReference>
<dbReference type="OrthoDB" id="9846770at2"/>
<gene>
    <name evidence="3" type="ORF">SAMN05216270_12133</name>
</gene>
<proteinExistence type="predicted"/>
<dbReference type="Proteomes" id="UP000198949">
    <property type="component" value="Unassembled WGS sequence"/>
</dbReference>
<evidence type="ECO:0000256" key="1">
    <source>
        <dbReference type="SAM" id="MobiDB-lite"/>
    </source>
</evidence>
<feature type="compositionally biased region" description="Basic and acidic residues" evidence="1">
    <location>
        <begin position="70"/>
        <end position="85"/>
    </location>
</feature>
<protein>
    <submittedName>
        <fullName evidence="3">Uncharacterized protein</fullName>
    </submittedName>
</protein>
<sequence>MNTPDRTPDPVASIFTAYTDDTTAEVKDGSTVSLRRKAKRRRVGRTATAGAAALALIAPAAWLLANTAGADDREQPQTAHERPIDDDSVPPDEDQYWDAYGPGPDLVGATIVLPSFAPGNADVDAVCASDGAELSDGTVQEPVDDGAVFLVQTGEALMSDGSEEYYQVGLFGCRYGEQTLYQAVTLDEVEDDTWAAGTQLVHSELDGESPQHLGFAVGDGVVVGFAERYDPAADDLRYWAERITLNAGGEPVREVIGDLGPEAYSELSVGVTAAATEETGVWTVTVEIHNTGPRTVTDYVLTAATDPQVEVLSGVPVNLRTDPLGTWDAVAEIDEIPVDHVFIMEWTVAVDTSGEHRYGDLQFLADVASATPYDELPSTVQALGWIGAAGTCIFTE</sequence>
<keyword evidence="4" id="KW-1185">Reference proteome</keyword>
<organism evidence="3 4">
    <name type="scientific">Glycomyces harbinensis</name>
    <dbReference type="NCBI Taxonomy" id="58114"/>
    <lineage>
        <taxon>Bacteria</taxon>
        <taxon>Bacillati</taxon>
        <taxon>Actinomycetota</taxon>
        <taxon>Actinomycetes</taxon>
        <taxon>Glycomycetales</taxon>
        <taxon>Glycomycetaceae</taxon>
        <taxon>Glycomyces</taxon>
    </lineage>
</organism>